<reference evidence="1" key="1">
    <citation type="submission" date="2022-12" db="EMBL/GenBank/DDBJ databases">
        <authorList>
            <person name="Petersen C."/>
        </authorList>
    </citation>
    <scope>NUCLEOTIDE SEQUENCE</scope>
    <source>
        <strain evidence="1">IBT 29677</strain>
    </source>
</reference>
<keyword evidence="2" id="KW-1185">Reference proteome</keyword>
<dbReference type="GeneID" id="81370079"/>
<sequence>MLTDTPTPRPLSPGTERILSTLPTQISDNYRGLLNGPDAQGHLQMLREHKRIYREGIEQARIEATAAAAREATRSVPVATPSVTPASILTPVRSEVDDQVRAHREVKKALLKQVKGIRDYHRTVQYDAAQKFLLNCERFFAETARFAGVKLNDDDKVAHARRALVKRANEQWETHRRQCALSFQDEIRTWPQFKA</sequence>
<dbReference type="RefSeq" id="XP_056490401.1">
    <property type="nucleotide sequence ID" value="XM_056631099.1"/>
</dbReference>
<dbReference type="EMBL" id="JAPZBU010000006">
    <property type="protein sequence ID" value="KAJ5398349.1"/>
    <property type="molecule type" value="Genomic_DNA"/>
</dbReference>
<reference evidence="1" key="2">
    <citation type="journal article" date="2023" name="IMA Fungus">
        <title>Comparative genomic study of the Penicillium genus elucidates a diverse pangenome and 15 lateral gene transfer events.</title>
        <authorList>
            <person name="Petersen C."/>
            <person name="Sorensen T."/>
            <person name="Nielsen M.R."/>
            <person name="Sondergaard T.E."/>
            <person name="Sorensen J.L."/>
            <person name="Fitzpatrick D.A."/>
            <person name="Frisvad J.C."/>
            <person name="Nielsen K.L."/>
        </authorList>
    </citation>
    <scope>NUCLEOTIDE SEQUENCE</scope>
    <source>
        <strain evidence="1">IBT 29677</strain>
    </source>
</reference>
<comment type="caution">
    <text evidence="1">The sequence shown here is derived from an EMBL/GenBank/DDBJ whole genome shotgun (WGS) entry which is preliminary data.</text>
</comment>
<dbReference type="OrthoDB" id="4368965at2759"/>
<dbReference type="Proteomes" id="UP001147747">
    <property type="component" value="Unassembled WGS sequence"/>
</dbReference>
<proteinExistence type="predicted"/>
<dbReference type="AlphaFoldDB" id="A0A9W9W455"/>
<accession>A0A9W9W455</accession>
<evidence type="ECO:0000313" key="1">
    <source>
        <dbReference type="EMBL" id="KAJ5398349.1"/>
    </source>
</evidence>
<protein>
    <submittedName>
        <fullName evidence="1">Uncharacterized protein</fullName>
    </submittedName>
</protein>
<gene>
    <name evidence="1" type="ORF">N7509_006462</name>
</gene>
<evidence type="ECO:0000313" key="2">
    <source>
        <dbReference type="Proteomes" id="UP001147747"/>
    </source>
</evidence>
<organism evidence="1 2">
    <name type="scientific">Penicillium cosmopolitanum</name>
    <dbReference type="NCBI Taxonomy" id="1131564"/>
    <lineage>
        <taxon>Eukaryota</taxon>
        <taxon>Fungi</taxon>
        <taxon>Dikarya</taxon>
        <taxon>Ascomycota</taxon>
        <taxon>Pezizomycotina</taxon>
        <taxon>Eurotiomycetes</taxon>
        <taxon>Eurotiomycetidae</taxon>
        <taxon>Eurotiales</taxon>
        <taxon>Aspergillaceae</taxon>
        <taxon>Penicillium</taxon>
    </lineage>
</organism>
<name>A0A9W9W455_9EURO</name>